<sequence length="503" mass="58482">MKSFVVISFLLSLTFLLYSQYYDELIELDTPALVDSAWNNYYQELMELEKPLNVSTRLYLQDTNNYCLNSLQYEIPQGILLLNNRYNIDTGNNDWGLHLNLKTDRVNLVLGSYRVRFGRGLVCGTGSRKLPDSPFKLYMPTSPSTYTPSGAAFIYQGNSLQTLAFASVQNRVARLKDERITSLPTTNSDNLSHTQENIYGTSVAWVNNSFQIAGLLYRQQYDRAFNDSLLVSNLNAYSLYAALKLPNNQISTELSYANHQLSTILSWNYHLKSFSQTLSYAQNTIYHQFPYALSASILNHNTDRKEINCDLKWNVLTNTNLQIHYSINIGPAFSGEPFSRFISSLAYNKRGTRWKLNFYQYDRELITWIDSTYISTIPEHYRIQTTGHLPITTYLFQQFEFSYTLQNKEDYTKNTYHFQYFLGYKKSIWEMRLGYTSWQSPHNFYIADEISPEYYSMCSSEETAISITTSLKFKEANFSLYGEKSLLSSKKYRIRIQLKVSIF</sequence>
<evidence type="ECO:0000313" key="1">
    <source>
        <dbReference type="EMBL" id="TDF74527.1"/>
    </source>
</evidence>
<evidence type="ECO:0000313" key="2">
    <source>
        <dbReference type="Proteomes" id="UP000294588"/>
    </source>
</evidence>
<name>A0AC61QKT2_9BACT</name>
<accession>A0AC61QKT2</accession>
<comment type="caution">
    <text evidence="1">The sequence shown here is derived from an EMBL/GenBank/DDBJ whole genome shotgun (WGS) entry which is preliminary data.</text>
</comment>
<dbReference type="EMBL" id="SMOG01000001">
    <property type="protein sequence ID" value="TDF74527.1"/>
    <property type="molecule type" value="Genomic_DNA"/>
</dbReference>
<protein>
    <submittedName>
        <fullName evidence="1">Uncharacterized protein</fullName>
    </submittedName>
</protein>
<reference evidence="1" key="1">
    <citation type="submission" date="2019-03" db="EMBL/GenBank/DDBJ databases">
        <title>Candidatus Syntrophosphaera thermopropionivorans: a novel player in syntrophic propionate oxidation during anaerobic digestion.</title>
        <authorList>
            <person name="Dyksma S."/>
        </authorList>
    </citation>
    <scope>NUCLEOTIDE SEQUENCE</scope>
    <source>
        <strain evidence="1">W5</strain>
    </source>
</reference>
<organism evidence="1 2">
    <name type="scientific">Candidatus Syntrophosphaera thermopropionivorans</name>
    <dbReference type="NCBI Taxonomy" id="2593015"/>
    <lineage>
        <taxon>Bacteria</taxon>
        <taxon>Pseudomonadati</taxon>
        <taxon>Candidatus Cloacimonadota</taxon>
        <taxon>Candidatus Cloacimonadia</taxon>
        <taxon>Candidatus Cloacimonadales</taxon>
        <taxon>Candidatus Cloacimonadaceae</taxon>
        <taxon>Candidatus Syntrophosphaera</taxon>
    </lineage>
</organism>
<dbReference type="Proteomes" id="UP000294588">
    <property type="component" value="Unassembled WGS sequence"/>
</dbReference>
<gene>
    <name evidence="1" type="ORF">E0946_00110</name>
</gene>
<keyword evidence="2" id="KW-1185">Reference proteome</keyword>
<proteinExistence type="predicted"/>